<dbReference type="GO" id="GO:0016705">
    <property type="term" value="F:oxidoreductase activity, acting on paired donors, with incorporation or reduction of molecular oxygen"/>
    <property type="evidence" value="ECO:0007669"/>
    <property type="project" value="InterPro"/>
</dbReference>
<dbReference type="GO" id="GO:0020037">
    <property type="term" value="F:heme binding"/>
    <property type="evidence" value="ECO:0007669"/>
    <property type="project" value="InterPro"/>
</dbReference>
<evidence type="ECO:0000313" key="1">
    <source>
        <dbReference type="EMBL" id="KAF5944027.1"/>
    </source>
</evidence>
<organism evidence="1 2">
    <name type="scientific">Camellia sinensis</name>
    <name type="common">Tea plant</name>
    <name type="synonym">Thea sinensis</name>
    <dbReference type="NCBI Taxonomy" id="4442"/>
    <lineage>
        <taxon>Eukaryota</taxon>
        <taxon>Viridiplantae</taxon>
        <taxon>Streptophyta</taxon>
        <taxon>Embryophyta</taxon>
        <taxon>Tracheophyta</taxon>
        <taxon>Spermatophyta</taxon>
        <taxon>Magnoliopsida</taxon>
        <taxon>eudicotyledons</taxon>
        <taxon>Gunneridae</taxon>
        <taxon>Pentapetalae</taxon>
        <taxon>asterids</taxon>
        <taxon>Ericales</taxon>
        <taxon>Theaceae</taxon>
        <taxon>Camellia</taxon>
    </lineage>
</organism>
<dbReference type="Gene3D" id="1.10.630.10">
    <property type="entry name" value="Cytochrome P450"/>
    <property type="match status" value="1"/>
</dbReference>
<dbReference type="AlphaFoldDB" id="A0A7J7GU98"/>
<gene>
    <name evidence="1" type="ORF">HYC85_018104</name>
</gene>
<proteinExistence type="predicted"/>
<sequence length="86" mass="9181">MAMVREWRAAMVGGGGAMKQDILSHMIVVSDPTGKGMGEAEIADKMTGLLVAGYANVAVTISFFMKFVGESPYIYNKVLSGNDFVT</sequence>
<keyword evidence="2" id="KW-1185">Reference proteome</keyword>
<reference evidence="1 2" key="2">
    <citation type="submission" date="2020-07" db="EMBL/GenBank/DDBJ databases">
        <title>Genome assembly of wild tea tree DASZ reveals pedigree and selection history of tea varieties.</title>
        <authorList>
            <person name="Zhang W."/>
        </authorList>
    </citation>
    <scope>NUCLEOTIDE SEQUENCE [LARGE SCALE GENOMIC DNA]</scope>
    <source>
        <strain evidence="2">cv. G240</strain>
        <tissue evidence="1">Leaf</tissue>
    </source>
</reference>
<accession>A0A7J7GU98</accession>
<dbReference type="SUPFAM" id="SSF48264">
    <property type="entry name" value="Cytochrome P450"/>
    <property type="match status" value="1"/>
</dbReference>
<evidence type="ECO:0000313" key="2">
    <source>
        <dbReference type="Proteomes" id="UP000593564"/>
    </source>
</evidence>
<dbReference type="InterPro" id="IPR036396">
    <property type="entry name" value="Cyt_P450_sf"/>
</dbReference>
<reference evidence="2" key="1">
    <citation type="journal article" date="2020" name="Nat. Commun.">
        <title>Genome assembly of wild tea tree DASZ reveals pedigree and selection history of tea varieties.</title>
        <authorList>
            <person name="Zhang W."/>
            <person name="Zhang Y."/>
            <person name="Qiu H."/>
            <person name="Guo Y."/>
            <person name="Wan H."/>
            <person name="Zhang X."/>
            <person name="Scossa F."/>
            <person name="Alseekh S."/>
            <person name="Zhang Q."/>
            <person name="Wang P."/>
            <person name="Xu L."/>
            <person name="Schmidt M.H."/>
            <person name="Jia X."/>
            <person name="Li D."/>
            <person name="Zhu A."/>
            <person name="Guo F."/>
            <person name="Chen W."/>
            <person name="Ni D."/>
            <person name="Usadel B."/>
            <person name="Fernie A.R."/>
            <person name="Wen W."/>
        </authorList>
    </citation>
    <scope>NUCLEOTIDE SEQUENCE [LARGE SCALE GENOMIC DNA]</scope>
    <source>
        <strain evidence="2">cv. G240</strain>
    </source>
</reference>
<protein>
    <submittedName>
        <fullName evidence="1">Uncharacterized protein</fullName>
    </submittedName>
</protein>
<dbReference type="GO" id="GO:0004497">
    <property type="term" value="F:monooxygenase activity"/>
    <property type="evidence" value="ECO:0007669"/>
    <property type="project" value="InterPro"/>
</dbReference>
<dbReference type="Proteomes" id="UP000593564">
    <property type="component" value="Unassembled WGS sequence"/>
</dbReference>
<name>A0A7J7GU98_CAMSI</name>
<dbReference type="GO" id="GO:0005506">
    <property type="term" value="F:iron ion binding"/>
    <property type="evidence" value="ECO:0007669"/>
    <property type="project" value="InterPro"/>
</dbReference>
<dbReference type="EMBL" id="JACBKZ010000008">
    <property type="protein sequence ID" value="KAF5944027.1"/>
    <property type="molecule type" value="Genomic_DNA"/>
</dbReference>
<comment type="caution">
    <text evidence="1">The sequence shown here is derived from an EMBL/GenBank/DDBJ whole genome shotgun (WGS) entry which is preliminary data.</text>
</comment>